<dbReference type="RefSeq" id="WP_074955906.1">
    <property type="nucleotide sequence ID" value="NZ_BJXR01000028.1"/>
</dbReference>
<comment type="caution">
    <text evidence="2">The sequence shown here is derived from an EMBL/GenBank/DDBJ whole genome shotgun (WGS) entry which is preliminary data.</text>
</comment>
<dbReference type="PANTHER" id="PTHR37318">
    <property type="entry name" value="BSL7504 PROTEIN"/>
    <property type="match status" value="1"/>
</dbReference>
<evidence type="ECO:0000313" key="4">
    <source>
        <dbReference type="Proteomes" id="UP000183760"/>
    </source>
</evidence>
<dbReference type="AlphaFoldDB" id="A0A511T2T1"/>
<keyword evidence="4" id="KW-1185">Reference proteome</keyword>
<dbReference type="Proteomes" id="UP000321514">
    <property type="component" value="Unassembled WGS sequence"/>
</dbReference>
<dbReference type="PANTHER" id="PTHR37318:SF1">
    <property type="entry name" value="BSL7504 PROTEIN"/>
    <property type="match status" value="1"/>
</dbReference>
<evidence type="ECO:0000313" key="3">
    <source>
        <dbReference type="EMBL" id="SEU20108.1"/>
    </source>
</evidence>
<dbReference type="CDD" id="cd00090">
    <property type="entry name" value="HTH_ARSR"/>
    <property type="match status" value="1"/>
</dbReference>
<reference evidence="2 5" key="2">
    <citation type="submission" date="2019-07" db="EMBL/GenBank/DDBJ databases">
        <title>Whole genome shotgun sequence of Myxococcus fulvus NBRC 100333.</title>
        <authorList>
            <person name="Hosoyama A."/>
            <person name="Uohara A."/>
            <person name="Ohji S."/>
            <person name="Ichikawa N."/>
        </authorList>
    </citation>
    <scope>NUCLEOTIDE SEQUENCE [LARGE SCALE GENOMIC DNA]</scope>
    <source>
        <strain evidence="2 5">NBRC 100333</strain>
    </source>
</reference>
<evidence type="ECO:0000313" key="2">
    <source>
        <dbReference type="EMBL" id="GEN08474.1"/>
    </source>
</evidence>
<sequence length="111" mass="12410">MKAPFEQLASLDRLIHEPARLSLLTALAACESADFLYLQGLTGLSKGNLSSHLSKLEEAGFIAVEKQFRGKTPHTQLRITAEGRQAVERHWEQLEKLRGSARRWVPEKGST</sequence>
<protein>
    <submittedName>
        <fullName evidence="2 3">Transcriptional regulator</fullName>
    </submittedName>
</protein>
<evidence type="ECO:0000313" key="5">
    <source>
        <dbReference type="Proteomes" id="UP000321514"/>
    </source>
</evidence>
<reference evidence="3 4" key="1">
    <citation type="submission" date="2016-10" db="EMBL/GenBank/DDBJ databases">
        <authorList>
            <person name="Varghese N."/>
            <person name="Submissions S."/>
        </authorList>
    </citation>
    <scope>NUCLEOTIDE SEQUENCE [LARGE SCALE GENOMIC DNA]</scope>
    <source>
        <strain evidence="3 4">DSM 16525</strain>
    </source>
</reference>
<accession>A0A511T2T1</accession>
<dbReference type="InterPro" id="IPR036390">
    <property type="entry name" value="WH_DNA-bd_sf"/>
</dbReference>
<name>A0A511T2T1_MYXFU</name>
<organism evidence="2 5">
    <name type="scientific">Myxococcus fulvus</name>
    <dbReference type="NCBI Taxonomy" id="33"/>
    <lineage>
        <taxon>Bacteria</taxon>
        <taxon>Pseudomonadati</taxon>
        <taxon>Myxococcota</taxon>
        <taxon>Myxococcia</taxon>
        <taxon>Myxococcales</taxon>
        <taxon>Cystobacterineae</taxon>
        <taxon>Myxococcaceae</taxon>
        <taxon>Myxococcus</taxon>
    </lineage>
</organism>
<dbReference type="SUPFAM" id="SSF46785">
    <property type="entry name" value="Winged helix' DNA-binding domain"/>
    <property type="match status" value="1"/>
</dbReference>
<dbReference type="GO" id="GO:0006355">
    <property type="term" value="P:regulation of DNA-templated transcription"/>
    <property type="evidence" value="ECO:0007669"/>
    <property type="project" value="UniProtKB-ARBA"/>
</dbReference>
<dbReference type="EMBL" id="BJXR01000028">
    <property type="protein sequence ID" value="GEN08474.1"/>
    <property type="molecule type" value="Genomic_DNA"/>
</dbReference>
<dbReference type="Pfam" id="PF13601">
    <property type="entry name" value="HTH_34"/>
    <property type="match status" value="1"/>
</dbReference>
<evidence type="ECO:0000259" key="1">
    <source>
        <dbReference type="Pfam" id="PF13601"/>
    </source>
</evidence>
<feature type="domain" description="Winged helix DNA-binding" evidence="1">
    <location>
        <begin position="20"/>
        <end position="97"/>
    </location>
</feature>
<dbReference type="Proteomes" id="UP000183760">
    <property type="component" value="Unassembled WGS sequence"/>
</dbReference>
<dbReference type="InterPro" id="IPR027395">
    <property type="entry name" value="WH_DNA-bd_dom"/>
</dbReference>
<dbReference type="STRING" id="1334629.MFUL124B02_30825"/>
<dbReference type="InterPro" id="IPR036388">
    <property type="entry name" value="WH-like_DNA-bd_sf"/>
</dbReference>
<dbReference type="Gene3D" id="1.10.10.10">
    <property type="entry name" value="Winged helix-like DNA-binding domain superfamily/Winged helix DNA-binding domain"/>
    <property type="match status" value="1"/>
</dbReference>
<dbReference type="EMBL" id="FOIB01000006">
    <property type="protein sequence ID" value="SEU20108.1"/>
    <property type="molecule type" value="Genomic_DNA"/>
</dbReference>
<proteinExistence type="predicted"/>
<dbReference type="OrthoDB" id="5521380at2"/>
<dbReference type="InterPro" id="IPR011991">
    <property type="entry name" value="ArsR-like_HTH"/>
</dbReference>
<gene>
    <name evidence="2" type="ORF">MFU01_35110</name>
    <name evidence="3" type="ORF">SAMN05443572_10697</name>
</gene>